<evidence type="ECO:0000256" key="4">
    <source>
        <dbReference type="ARBA" id="ARBA00022490"/>
    </source>
</evidence>
<dbReference type="PROSITE" id="PS51259">
    <property type="entry name" value="MHD2"/>
    <property type="match status" value="1"/>
</dbReference>
<keyword evidence="5" id="KW-0967">Endosome</keyword>
<evidence type="ECO:0000313" key="10">
    <source>
        <dbReference type="Proteomes" id="UP000241769"/>
    </source>
</evidence>
<dbReference type="Proteomes" id="UP000241769">
    <property type="component" value="Unassembled WGS sequence"/>
</dbReference>
<dbReference type="InterPro" id="IPR014772">
    <property type="entry name" value="Munc13_dom-2"/>
</dbReference>
<evidence type="ECO:0000313" key="9">
    <source>
        <dbReference type="EMBL" id="PRP78781.1"/>
    </source>
</evidence>
<dbReference type="PROSITE" id="PS51258">
    <property type="entry name" value="MHD1"/>
    <property type="match status" value="1"/>
</dbReference>
<dbReference type="Gene3D" id="1.10.357.50">
    <property type="match status" value="1"/>
</dbReference>
<dbReference type="EMBL" id="MDYQ01000207">
    <property type="protein sequence ID" value="PRP78781.1"/>
    <property type="molecule type" value="Genomic_DNA"/>
</dbReference>
<evidence type="ECO:0000259" key="7">
    <source>
        <dbReference type="PROSITE" id="PS51258"/>
    </source>
</evidence>
<keyword evidence="3" id="KW-0268">Exocytosis</keyword>
<dbReference type="Pfam" id="PF06292">
    <property type="entry name" value="MUN"/>
    <property type="match status" value="1"/>
</dbReference>
<organism evidence="9 10">
    <name type="scientific">Planoprotostelium fungivorum</name>
    <dbReference type="NCBI Taxonomy" id="1890364"/>
    <lineage>
        <taxon>Eukaryota</taxon>
        <taxon>Amoebozoa</taxon>
        <taxon>Evosea</taxon>
        <taxon>Variosea</taxon>
        <taxon>Cavosteliida</taxon>
        <taxon>Cavosteliaceae</taxon>
        <taxon>Planoprotostelium</taxon>
    </lineage>
</organism>
<keyword evidence="10" id="KW-1185">Reference proteome</keyword>
<dbReference type="InParanoid" id="A0A2P6N4B4"/>
<accession>A0A2P6N4B4</accession>
<evidence type="ECO:0000256" key="5">
    <source>
        <dbReference type="ARBA" id="ARBA00022753"/>
    </source>
</evidence>
<sequence>MGTVEPRGSILDQLAEDDSFIGEDDASSELRRRIILASQLEKSVGLGGAEEAYRKAQEQLGFFLEAIGKGKKVPESVLQRLKDIKTAVYDKMRDIQSLRPSQDDATLKIDGWAKKYSRVSRVGKRHLARQLSTAALNRTIKGTLSDKVLDHFDELYKSISQLPTPLDEMRKKRTPLTEASFLPPDKPIQQFEEWLNISLSEMDVVTVYRCALSAILKSANAKKEVASPVLDKKQQKQIEKEAKKLEKLKSKEEKKNKKMLSPPISPSPTLQMNSSDNIPDLVDLLRRAFNVDRDRHEKVVEEEKLNAFVREGDFRVRYQYLASTLIRYQSRSAEQPLSPQIEIILRKFVEIYDVDIYAGLVSLLCALAESFVSTSGHVDAVSNTLRAIRYNEENLTNDVYVTFKRTIELLQGHVSSCISGLRNSFPVDSKRSSEDLQSFLRFVKLLQDVKSDFTNVSEPFEVAMVSHLLRSTEIRYQVMYQYTSELLEESERDFALYSDDESKLTLIVDLIFEDLNDNVAPYAKAFQQFNIDIHRVMLEGYYEFYRVDLQQLLKRRKVDENLSRTFFSMISSTRIFSYRVSKQVKGYDIINMSDVFEPWITRWIDKTFDSLLKWTKDAVDADKWRPVEGMQHSSSAFDLICILRAPLSIISEVAYLQKDERFLILYAKRLDIIFSIYTDAIHNRCMQGATPQQHREQMTEDFYDGEGRRNRLGSTERRPIRQALRVISQGLRSPSITMTDQVTERDCIYVNNLQLIRCLLQEIEEEHNGKFVDSLDPSFRLLRKSLKRLLCATSFKVARHCRDTVKRIVKKDENVPGHSKDIRALLDYVDEQLSRCDDHMSPEIFRSFLTTLWESLVSEMISLIVPQDEQSDVLNEKQAMPVQSRFIDPLKFLFHANGVGLKMEKLNTGSSQFLSGLLGLYVVKTEALNELWDMLEENGMEMQPYGLQDQIALVLAVRKNTSVEKLKEKRRKSQPRKSTTR</sequence>
<gene>
    <name evidence="9" type="ORF">PROFUN_00954</name>
</gene>
<evidence type="ECO:0000256" key="6">
    <source>
        <dbReference type="SAM" id="MobiDB-lite"/>
    </source>
</evidence>
<dbReference type="InterPro" id="IPR010439">
    <property type="entry name" value="MUN_dom"/>
</dbReference>
<dbReference type="GO" id="GO:0006887">
    <property type="term" value="P:exocytosis"/>
    <property type="evidence" value="ECO:0007669"/>
    <property type="project" value="UniProtKB-KW"/>
</dbReference>
<evidence type="ECO:0000259" key="8">
    <source>
        <dbReference type="PROSITE" id="PS51259"/>
    </source>
</evidence>
<comment type="caution">
    <text evidence="9">The sequence shown here is derived from an EMBL/GenBank/DDBJ whole genome shotgun (WGS) entry which is preliminary data.</text>
</comment>
<evidence type="ECO:0000256" key="1">
    <source>
        <dbReference type="ARBA" id="ARBA00004172"/>
    </source>
</evidence>
<keyword evidence="4" id="KW-0963">Cytoplasm</keyword>
<dbReference type="AlphaFoldDB" id="A0A2P6N4B4"/>
<protein>
    <submittedName>
        <fullName evidence="9">Uncharacterized protein</fullName>
    </submittedName>
</protein>
<dbReference type="PANTHER" id="PTHR45999">
    <property type="entry name" value="UNC-13-4A, ISOFORM B"/>
    <property type="match status" value="1"/>
</dbReference>
<comment type="subcellular location">
    <subcellularLocation>
        <location evidence="2">Cytoplasm</location>
    </subcellularLocation>
    <subcellularLocation>
        <location evidence="1">Recycling endosome</location>
    </subcellularLocation>
</comment>
<feature type="compositionally biased region" description="Basic and acidic residues" evidence="6">
    <location>
        <begin position="244"/>
        <end position="255"/>
    </location>
</feature>
<dbReference type="InterPro" id="IPR014770">
    <property type="entry name" value="Munc13_1"/>
</dbReference>
<dbReference type="GO" id="GO:0055037">
    <property type="term" value="C:recycling endosome"/>
    <property type="evidence" value="ECO:0007669"/>
    <property type="project" value="UniProtKB-SubCell"/>
</dbReference>
<proteinExistence type="predicted"/>
<reference evidence="9 10" key="1">
    <citation type="journal article" date="2018" name="Genome Biol. Evol.">
        <title>Multiple Roots of Fruiting Body Formation in Amoebozoa.</title>
        <authorList>
            <person name="Hillmann F."/>
            <person name="Forbes G."/>
            <person name="Novohradska S."/>
            <person name="Ferling I."/>
            <person name="Riege K."/>
            <person name="Groth M."/>
            <person name="Westermann M."/>
            <person name="Marz M."/>
            <person name="Spaller T."/>
            <person name="Winckler T."/>
            <person name="Schaap P."/>
            <person name="Glockner G."/>
        </authorList>
    </citation>
    <scope>NUCLEOTIDE SEQUENCE [LARGE SCALE GENOMIC DNA]</scope>
    <source>
        <strain evidence="9 10">Jena</strain>
    </source>
</reference>
<dbReference type="GO" id="GO:0099503">
    <property type="term" value="C:secretory vesicle"/>
    <property type="evidence" value="ECO:0007669"/>
    <property type="project" value="TreeGrafter"/>
</dbReference>
<dbReference type="InterPro" id="IPR052095">
    <property type="entry name" value="UNC-13_domain"/>
</dbReference>
<feature type="domain" description="MHD2" evidence="8">
    <location>
        <begin position="819"/>
        <end position="932"/>
    </location>
</feature>
<evidence type="ECO:0000256" key="2">
    <source>
        <dbReference type="ARBA" id="ARBA00004496"/>
    </source>
</evidence>
<feature type="region of interest" description="Disordered" evidence="6">
    <location>
        <begin position="244"/>
        <end position="275"/>
    </location>
</feature>
<name>A0A2P6N4B4_9EUKA</name>
<dbReference type="PANTHER" id="PTHR45999:SF4">
    <property type="entry name" value="UNC-13-4A, ISOFORM B"/>
    <property type="match status" value="1"/>
</dbReference>
<evidence type="ECO:0000256" key="3">
    <source>
        <dbReference type="ARBA" id="ARBA00022483"/>
    </source>
</evidence>
<feature type="domain" description="MHD1" evidence="7">
    <location>
        <begin position="563"/>
        <end position="688"/>
    </location>
</feature>
<dbReference type="STRING" id="1890364.A0A2P6N4B4"/>